<comment type="subcellular location">
    <subcellularLocation>
        <location evidence="1 10">Cell membrane</location>
        <topology evidence="1 10">Multi-pass membrane protein</topology>
    </subcellularLocation>
</comment>
<dbReference type="Proteomes" id="UP000093928">
    <property type="component" value="Unassembled WGS sequence"/>
</dbReference>
<comment type="caution">
    <text evidence="11">The sequence shown here is derived from an EMBL/GenBank/DDBJ whole genome shotgun (WGS) entry which is preliminary data.</text>
</comment>
<evidence type="ECO:0000313" key="12">
    <source>
        <dbReference type="Proteomes" id="UP000093928"/>
    </source>
</evidence>
<dbReference type="PANTHER" id="PTHR28259">
    <property type="entry name" value="FLUORIDE EXPORT PROTEIN 1-RELATED"/>
    <property type="match status" value="1"/>
</dbReference>
<dbReference type="PANTHER" id="PTHR28259:SF1">
    <property type="entry name" value="FLUORIDE EXPORT PROTEIN 1-RELATED"/>
    <property type="match status" value="1"/>
</dbReference>
<keyword evidence="5 10" id="KW-0472">Membrane</keyword>
<feature type="transmembrane region" description="Helical" evidence="10">
    <location>
        <begin position="36"/>
        <end position="57"/>
    </location>
</feature>
<keyword evidence="3 10" id="KW-0812">Transmembrane</keyword>
<evidence type="ECO:0000256" key="5">
    <source>
        <dbReference type="ARBA" id="ARBA00023136"/>
    </source>
</evidence>
<evidence type="ECO:0000256" key="3">
    <source>
        <dbReference type="ARBA" id="ARBA00022692"/>
    </source>
</evidence>
<keyword evidence="2 10" id="KW-1003">Cell membrane</keyword>
<feature type="transmembrane region" description="Helical" evidence="10">
    <location>
        <begin position="6"/>
        <end position="24"/>
    </location>
</feature>
<evidence type="ECO:0000256" key="7">
    <source>
        <dbReference type="ARBA" id="ARBA00035120"/>
    </source>
</evidence>
<proteinExistence type="inferred from homology"/>
<protein>
    <recommendedName>
        <fullName evidence="10">Fluoride-specific ion channel FluC</fullName>
    </recommendedName>
</protein>
<dbReference type="EMBL" id="LZLS01000065">
    <property type="protein sequence ID" value="OBK28900.1"/>
    <property type="molecule type" value="Genomic_DNA"/>
</dbReference>
<keyword evidence="10" id="KW-0479">Metal-binding</keyword>
<dbReference type="NCBIfam" id="TIGR00494">
    <property type="entry name" value="crcB"/>
    <property type="match status" value="1"/>
</dbReference>
<evidence type="ECO:0000256" key="2">
    <source>
        <dbReference type="ARBA" id="ARBA00022475"/>
    </source>
</evidence>
<sequence length="122" mass="12765">MTTVLVWLGVMVIGGIGSVSRFLVDRTVARRLARPFPYGTLTVNVTGAALLGFLASLALPKDAALLAGTAFVGAYTTFSTWMLETQRLSEERQLVAAFANLAVSVVLGLAAVVLGQKIAGLL</sequence>
<keyword evidence="10" id="KW-0813">Transport</keyword>
<dbReference type="NCBIfam" id="NF010824">
    <property type="entry name" value="PRK14228.1"/>
    <property type="match status" value="1"/>
</dbReference>
<feature type="binding site" evidence="10">
    <location>
        <position position="76"/>
    </location>
    <ligand>
        <name>Na(+)</name>
        <dbReference type="ChEBI" id="CHEBI:29101"/>
        <note>structural</note>
    </ligand>
</feature>
<dbReference type="HAMAP" id="MF_00454">
    <property type="entry name" value="FluC"/>
    <property type="match status" value="1"/>
</dbReference>
<dbReference type="GO" id="GO:0005886">
    <property type="term" value="C:plasma membrane"/>
    <property type="evidence" value="ECO:0007669"/>
    <property type="project" value="UniProtKB-SubCell"/>
</dbReference>
<dbReference type="OrthoDB" id="5148600at2"/>
<evidence type="ECO:0000313" key="11">
    <source>
        <dbReference type="EMBL" id="OBK28900.1"/>
    </source>
</evidence>
<accession>A0A1A3P5F1</accession>
<evidence type="ECO:0000256" key="4">
    <source>
        <dbReference type="ARBA" id="ARBA00022989"/>
    </source>
</evidence>
<evidence type="ECO:0000256" key="9">
    <source>
        <dbReference type="ARBA" id="ARBA00049940"/>
    </source>
</evidence>
<feature type="transmembrane region" description="Helical" evidence="10">
    <location>
        <begin position="63"/>
        <end position="83"/>
    </location>
</feature>
<evidence type="ECO:0000256" key="10">
    <source>
        <dbReference type="HAMAP-Rule" id="MF_00454"/>
    </source>
</evidence>
<keyword evidence="10" id="KW-0406">Ion transport</keyword>
<dbReference type="GO" id="GO:0140114">
    <property type="term" value="P:cellular detoxification of fluoride"/>
    <property type="evidence" value="ECO:0007669"/>
    <property type="project" value="UniProtKB-UniRule"/>
</dbReference>
<comment type="activity regulation">
    <text evidence="10">Na(+) is not transported, but it plays an essential structural role and its presence is essential for fluoride channel function.</text>
</comment>
<dbReference type="InterPro" id="IPR003691">
    <property type="entry name" value="FluC"/>
</dbReference>
<dbReference type="GO" id="GO:0062054">
    <property type="term" value="F:fluoride channel activity"/>
    <property type="evidence" value="ECO:0007669"/>
    <property type="project" value="UniProtKB-UniRule"/>
</dbReference>
<evidence type="ECO:0000256" key="6">
    <source>
        <dbReference type="ARBA" id="ARBA00023303"/>
    </source>
</evidence>
<keyword evidence="6 10" id="KW-0407">Ion channel</keyword>
<evidence type="ECO:0000256" key="1">
    <source>
        <dbReference type="ARBA" id="ARBA00004651"/>
    </source>
</evidence>
<keyword evidence="4 10" id="KW-1133">Transmembrane helix</keyword>
<gene>
    <name evidence="10" type="primary">fluC</name>
    <name evidence="10" type="synonym">crcB</name>
    <name evidence="11" type="ORF">A5634_19900</name>
</gene>
<reference evidence="11 12" key="1">
    <citation type="submission" date="2016-06" db="EMBL/GenBank/DDBJ databases">
        <authorList>
            <person name="Kjaerup R.B."/>
            <person name="Dalgaard T.S."/>
            <person name="Juul-Madsen H.R."/>
        </authorList>
    </citation>
    <scope>NUCLEOTIDE SEQUENCE [LARGE SCALE GENOMIC DNA]</scope>
    <source>
        <strain evidence="11 12">1165133.8</strain>
    </source>
</reference>
<comment type="catalytic activity">
    <reaction evidence="8">
        <text>fluoride(in) = fluoride(out)</text>
        <dbReference type="Rhea" id="RHEA:76159"/>
        <dbReference type="ChEBI" id="CHEBI:17051"/>
    </reaction>
    <physiologicalReaction direction="left-to-right" evidence="8">
        <dbReference type="Rhea" id="RHEA:76160"/>
    </physiologicalReaction>
</comment>
<name>A0A1A3P5F1_MYCAS</name>
<keyword evidence="10" id="KW-0915">Sodium</keyword>
<dbReference type="AlphaFoldDB" id="A0A1A3P5F1"/>
<organism evidence="11 12">
    <name type="scientific">Mycobacterium asiaticum</name>
    <dbReference type="NCBI Taxonomy" id="1790"/>
    <lineage>
        <taxon>Bacteria</taxon>
        <taxon>Bacillati</taxon>
        <taxon>Actinomycetota</taxon>
        <taxon>Actinomycetes</taxon>
        <taxon>Mycobacteriales</taxon>
        <taxon>Mycobacteriaceae</taxon>
        <taxon>Mycobacterium</taxon>
    </lineage>
</organism>
<comment type="function">
    <text evidence="9 10">Fluoride-specific ion channel. Important for reducing fluoride concentration in the cell, thus reducing its toxicity.</text>
</comment>
<dbReference type="RefSeq" id="WP_065143401.1">
    <property type="nucleotide sequence ID" value="NZ_LZLS01000065.1"/>
</dbReference>
<feature type="binding site" evidence="10">
    <location>
        <position position="73"/>
    </location>
    <ligand>
        <name>Na(+)</name>
        <dbReference type="ChEBI" id="CHEBI:29101"/>
        <note>structural</note>
    </ligand>
</feature>
<dbReference type="Pfam" id="PF02537">
    <property type="entry name" value="CRCB"/>
    <property type="match status" value="1"/>
</dbReference>
<dbReference type="GO" id="GO:0046872">
    <property type="term" value="F:metal ion binding"/>
    <property type="evidence" value="ECO:0007669"/>
    <property type="project" value="UniProtKB-KW"/>
</dbReference>
<comment type="similarity">
    <text evidence="7 10">Belongs to the fluoride channel Fluc/FEX (TC 1.A.43) family.</text>
</comment>
<evidence type="ECO:0000256" key="8">
    <source>
        <dbReference type="ARBA" id="ARBA00035585"/>
    </source>
</evidence>
<feature type="transmembrane region" description="Helical" evidence="10">
    <location>
        <begin position="95"/>
        <end position="114"/>
    </location>
</feature>